<proteinExistence type="inferred from homology"/>
<comment type="pathway">
    <text evidence="1">Cofactor biosynthesis; tetrahydrofolate biosynthesis; 2-amino-4-hydroxy-6-hydroxymethyl-7,8-dihydropteridine diphosphate from 7,8-dihydroneopterin triphosphate: step 4/4.</text>
</comment>
<evidence type="ECO:0000256" key="8">
    <source>
        <dbReference type="ARBA" id="ARBA00022840"/>
    </source>
</evidence>
<dbReference type="GO" id="GO:0005524">
    <property type="term" value="F:ATP binding"/>
    <property type="evidence" value="ECO:0007669"/>
    <property type="project" value="UniProtKB-KW"/>
</dbReference>
<evidence type="ECO:0000256" key="9">
    <source>
        <dbReference type="ARBA" id="ARBA00022909"/>
    </source>
</evidence>
<keyword evidence="8" id="KW-0067">ATP-binding</keyword>
<dbReference type="InterPro" id="IPR035907">
    <property type="entry name" value="Hppk_sf"/>
</dbReference>
<keyword evidence="7 14" id="KW-0418">Kinase</keyword>
<dbReference type="OrthoDB" id="582926at2"/>
<evidence type="ECO:0000256" key="11">
    <source>
        <dbReference type="ARBA" id="ARBA00029766"/>
    </source>
</evidence>
<dbReference type="InterPro" id="IPR000550">
    <property type="entry name" value="Hppk"/>
</dbReference>
<accession>A0A1Y2K5C5</accession>
<dbReference type="GO" id="GO:0016301">
    <property type="term" value="F:kinase activity"/>
    <property type="evidence" value="ECO:0007669"/>
    <property type="project" value="UniProtKB-KW"/>
</dbReference>
<evidence type="ECO:0000256" key="2">
    <source>
        <dbReference type="ARBA" id="ARBA00005810"/>
    </source>
</evidence>
<sequence>MDYYFIGLGSNIEPERNMALALAALLDLAPTLYVSRVLATKPVNVPDDAYFLNCAVALQSPLSPEALKHEFNAIEARMGRDRSDPDRWKKSRTIDLDILFLWDKRRPIDSPTLLPDEPYIRPQVLELMDFLHIDGGSWRKDPLPDGREIVLEGVYIGLTPLTLQRNANGHLIAMDTLTSPLAEP</sequence>
<dbReference type="GO" id="GO:0046656">
    <property type="term" value="P:folic acid biosynthetic process"/>
    <property type="evidence" value="ECO:0007669"/>
    <property type="project" value="UniProtKB-KW"/>
</dbReference>
<evidence type="ECO:0000256" key="1">
    <source>
        <dbReference type="ARBA" id="ARBA00005051"/>
    </source>
</evidence>
<evidence type="ECO:0000256" key="5">
    <source>
        <dbReference type="ARBA" id="ARBA00022679"/>
    </source>
</evidence>
<feature type="domain" description="7,8-dihydro-6-hydroxymethylpterin-pyrophosphokinase" evidence="13">
    <location>
        <begin position="5"/>
        <end position="112"/>
    </location>
</feature>
<organism evidence="14 15">
    <name type="scientific">Magnetofaba australis IT-1</name>
    <dbReference type="NCBI Taxonomy" id="1434232"/>
    <lineage>
        <taxon>Bacteria</taxon>
        <taxon>Pseudomonadati</taxon>
        <taxon>Pseudomonadota</taxon>
        <taxon>Magnetococcia</taxon>
        <taxon>Magnetococcales</taxon>
        <taxon>Magnetococcaceae</taxon>
        <taxon>Magnetofaba</taxon>
    </lineage>
</organism>
<dbReference type="PANTHER" id="PTHR43071">
    <property type="entry name" value="2-AMINO-4-HYDROXY-6-HYDROXYMETHYLDIHYDROPTERIDINE PYROPHOSPHOKINASE"/>
    <property type="match status" value="1"/>
</dbReference>
<dbReference type="EMBL" id="LVJN01000018">
    <property type="protein sequence ID" value="OSM04892.1"/>
    <property type="molecule type" value="Genomic_DNA"/>
</dbReference>
<evidence type="ECO:0000256" key="6">
    <source>
        <dbReference type="ARBA" id="ARBA00022741"/>
    </source>
</evidence>
<dbReference type="EC" id="2.7.6.3" evidence="3"/>
<dbReference type="NCBIfam" id="TIGR01498">
    <property type="entry name" value="folK"/>
    <property type="match status" value="1"/>
</dbReference>
<protein>
    <recommendedName>
        <fullName evidence="4">2-amino-4-hydroxy-6-hydroxymethyldihydropteridine pyrophosphokinase</fullName>
        <ecNumber evidence="3">2.7.6.3</ecNumber>
    </recommendedName>
    <alternativeName>
        <fullName evidence="11">6-hydroxymethyl-7,8-dihydropterin pyrophosphokinase</fullName>
    </alternativeName>
    <alternativeName>
        <fullName evidence="12">7,8-dihydro-6-hydroxymethylpterin-pyrophosphokinase</fullName>
    </alternativeName>
</protein>
<name>A0A1Y2K5C5_9PROT</name>
<keyword evidence="6" id="KW-0547">Nucleotide-binding</keyword>
<comment type="function">
    <text evidence="10">Catalyzes the transfer of pyrophosphate from adenosine triphosphate (ATP) to 6-hydroxymethyl-7,8-dihydropterin, an enzymatic step in folate biosynthesis pathway.</text>
</comment>
<dbReference type="SUPFAM" id="SSF55083">
    <property type="entry name" value="6-hydroxymethyl-7,8-dihydropterin pyrophosphokinase, HPPK"/>
    <property type="match status" value="1"/>
</dbReference>
<dbReference type="PANTHER" id="PTHR43071:SF1">
    <property type="entry name" value="2-AMINO-4-HYDROXY-6-HYDROXYMETHYLDIHYDROPTERIDINE PYROPHOSPHOKINASE"/>
    <property type="match status" value="1"/>
</dbReference>
<keyword evidence="15" id="KW-1185">Reference proteome</keyword>
<dbReference type="Gene3D" id="3.30.70.560">
    <property type="entry name" value="7,8-Dihydro-6-hydroxymethylpterin-pyrophosphokinase HPPK"/>
    <property type="match status" value="1"/>
</dbReference>
<dbReference type="GO" id="GO:0003848">
    <property type="term" value="F:2-amino-4-hydroxy-6-hydroxymethyldihydropteridine diphosphokinase activity"/>
    <property type="evidence" value="ECO:0007669"/>
    <property type="project" value="UniProtKB-EC"/>
</dbReference>
<dbReference type="RefSeq" id="WP_158089354.1">
    <property type="nucleotide sequence ID" value="NZ_LVJN01000018.1"/>
</dbReference>
<comment type="caution">
    <text evidence="14">The sequence shown here is derived from an EMBL/GenBank/DDBJ whole genome shotgun (WGS) entry which is preliminary data.</text>
</comment>
<dbReference type="UniPathway" id="UPA00077">
    <property type="reaction ID" value="UER00155"/>
</dbReference>
<dbReference type="GO" id="GO:0046654">
    <property type="term" value="P:tetrahydrofolate biosynthetic process"/>
    <property type="evidence" value="ECO:0007669"/>
    <property type="project" value="UniProtKB-UniPathway"/>
</dbReference>
<dbReference type="Pfam" id="PF01288">
    <property type="entry name" value="HPPK"/>
    <property type="match status" value="1"/>
</dbReference>
<evidence type="ECO:0000313" key="15">
    <source>
        <dbReference type="Proteomes" id="UP000194003"/>
    </source>
</evidence>
<dbReference type="Proteomes" id="UP000194003">
    <property type="component" value="Unassembled WGS sequence"/>
</dbReference>
<dbReference type="STRING" id="1434232.MAIT1_02999"/>
<evidence type="ECO:0000256" key="12">
    <source>
        <dbReference type="ARBA" id="ARBA00033413"/>
    </source>
</evidence>
<evidence type="ECO:0000256" key="10">
    <source>
        <dbReference type="ARBA" id="ARBA00029409"/>
    </source>
</evidence>
<keyword evidence="9" id="KW-0289">Folate biosynthesis</keyword>
<reference evidence="14 15" key="1">
    <citation type="journal article" date="2016" name="BMC Genomics">
        <title>Combined genomic and structural analyses of a cultured magnetotactic bacterium reveals its niche adaptation to a dynamic environment.</title>
        <authorList>
            <person name="Araujo A.C."/>
            <person name="Morillo V."/>
            <person name="Cypriano J."/>
            <person name="Teixeira L.C."/>
            <person name="Leao P."/>
            <person name="Lyra S."/>
            <person name="Almeida L.G."/>
            <person name="Bazylinski D.A."/>
            <person name="Vasconcellos A.T."/>
            <person name="Abreu F."/>
            <person name="Lins U."/>
        </authorList>
    </citation>
    <scope>NUCLEOTIDE SEQUENCE [LARGE SCALE GENOMIC DNA]</scope>
    <source>
        <strain evidence="14 15">IT-1</strain>
    </source>
</reference>
<evidence type="ECO:0000256" key="7">
    <source>
        <dbReference type="ARBA" id="ARBA00022777"/>
    </source>
</evidence>
<evidence type="ECO:0000313" key="14">
    <source>
        <dbReference type="EMBL" id="OSM04892.1"/>
    </source>
</evidence>
<keyword evidence="5" id="KW-0808">Transferase</keyword>
<gene>
    <name evidence="14" type="ORF">MAIT1_02999</name>
</gene>
<evidence type="ECO:0000256" key="3">
    <source>
        <dbReference type="ARBA" id="ARBA00013253"/>
    </source>
</evidence>
<evidence type="ECO:0000256" key="4">
    <source>
        <dbReference type="ARBA" id="ARBA00016218"/>
    </source>
</evidence>
<dbReference type="AlphaFoldDB" id="A0A1Y2K5C5"/>
<evidence type="ECO:0000259" key="13">
    <source>
        <dbReference type="Pfam" id="PF01288"/>
    </source>
</evidence>
<comment type="similarity">
    <text evidence="2">Belongs to the HPPK family.</text>
</comment>